<keyword evidence="3" id="KW-0805">Transcription regulation</keyword>
<accession>A0A7R8UDI7</accession>
<dbReference type="PANTHER" id="PTHR35346:SF1">
    <property type="entry name" value="BEN DOMAIN-CONTAINING PROTEIN 6"/>
    <property type="match status" value="1"/>
</dbReference>
<evidence type="ECO:0000313" key="8">
    <source>
        <dbReference type="EMBL" id="CAD7078785.1"/>
    </source>
</evidence>
<dbReference type="InterPro" id="IPR018379">
    <property type="entry name" value="BEN_domain"/>
</dbReference>
<dbReference type="GO" id="GO:0003677">
    <property type="term" value="F:DNA binding"/>
    <property type="evidence" value="ECO:0007669"/>
    <property type="project" value="InterPro"/>
</dbReference>
<dbReference type="GO" id="GO:0045666">
    <property type="term" value="P:positive regulation of neuron differentiation"/>
    <property type="evidence" value="ECO:0007669"/>
    <property type="project" value="InterPro"/>
</dbReference>
<keyword evidence="2" id="KW-0678">Repressor</keyword>
<evidence type="ECO:0000256" key="2">
    <source>
        <dbReference type="ARBA" id="ARBA00022491"/>
    </source>
</evidence>
<feature type="compositionally biased region" description="Polar residues" evidence="6">
    <location>
        <begin position="1"/>
        <end position="13"/>
    </location>
</feature>
<evidence type="ECO:0000256" key="1">
    <source>
        <dbReference type="ARBA" id="ARBA00004123"/>
    </source>
</evidence>
<keyword evidence="4" id="KW-0804">Transcription</keyword>
<evidence type="ECO:0000259" key="7">
    <source>
        <dbReference type="PROSITE" id="PS51457"/>
    </source>
</evidence>
<keyword evidence="5" id="KW-0539">Nucleus</keyword>
<dbReference type="EMBL" id="LR899009">
    <property type="protein sequence ID" value="CAD7078785.1"/>
    <property type="molecule type" value="Genomic_DNA"/>
</dbReference>
<evidence type="ECO:0000313" key="9">
    <source>
        <dbReference type="Proteomes" id="UP000594454"/>
    </source>
</evidence>
<reference evidence="8 9" key="1">
    <citation type="submission" date="2020-11" db="EMBL/GenBank/DDBJ databases">
        <authorList>
            <person name="Wallbank WR R."/>
            <person name="Pardo Diaz C."/>
            <person name="Kozak K."/>
            <person name="Martin S."/>
            <person name="Jiggins C."/>
            <person name="Moest M."/>
            <person name="Warren A I."/>
            <person name="Generalovic N T."/>
            <person name="Byers J.R.P. K."/>
            <person name="Montejo-Kovacevich G."/>
            <person name="Yen C E."/>
        </authorList>
    </citation>
    <scope>NUCLEOTIDE SEQUENCE [LARGE SCALE GENOMIC DNA]</scope>
</reference>
<dbReference type="PROSITE" id="PS51457">
    <property type="entry name" value="BEN"/>
    <property type="match status" value="1"/>
</dbReference>
<dbReference type="AlphaFoldDB" id="A0A7R8UDI7"/>
<feature type="region of interest" description="Disordered" evidence="6">
    <location>
        <begin position="178"/>
        <end position="199"/>
    </location>
</feature>
<proteinExistence type="predicted"/>
<dbReference type="GO" id="GO:0005634">
    <property type="term" value="C:nucleus"/>
    <property type="evidence" value="ECO:0007669"/>
    <property type="project" value="UniProtKB-SubCell"/>
</dbReference>
<evidence type="ECO:0000256" key="6">
    <source>
        <dbReference type="SAM" id="MobiDB-lite"/>
    </source>
</evidence>
<feature type="region of interest" description="Disordered" evidence="6">
    <location>
        <begin position="1"/>
        <end position="21"/>
    </location>
</feature>
<organism evidence="8 9">
    <name type="scientific">Hermetia illucens</name>
    <name type="common">Black soldier fly</name>
    <dbReference type="NCBI Taxonomy" id="343691"/>
    <lineage>
        <taxon>Eukaryota</taxon>
        <taxon>Metazoa</taxon>
        <taxon>Ecdysozoa</taxon>
        <taxon>Arthropoda</taxon>
        <taxon>Hexapoda</taxon>
        <taxon>Insecta</taxon>
        <taxon>Pterygota</taxon>
        <taxon>Neoptera</taxon>
        <taxon>Endopterygota</taxon>
        <taxon>Diptera</taxon>
        <taxon>Brachycera</taxon>
        <taxon>Stratiomyomorpha</taxon>
        <taxon>Stratiomyidae</taxon>
        <taxon>Hermetiinae</taxon>
        <taxon>Hermetia</taxon>
    </lineage>
</organism>
<evidence type="ECO:0000256" key="4">
    <source>
        <dbReference type="ARBA" id="ARBA00023163"/>
    </source>
</evidence>
<keyword evidence="9" id="KW-1185">Reference proteome</keyword>
<dbReference type="GO" id="GO:0003714">
    <property type="term" value="F:transcription corepressor activity"/>
    <property type="evidence" value="ECO:0007669"/>
    <property type="project" value="InterPro"/>
</dbReference>
<dbReference type="OrthoDB" id="8064611at2759"/>
<protein>
    <recommendedName>
        <fullName evidence="7">BEN domain-containing protein</fullName>
    </recommendedName>
</protein>
<dbReference type="InterPro" id="IPR037496">
    <property type="entry name" value="BEND6-like"/>
</dbReference>
<dbReference type="PANTHER" id="PTHR35346">
    <property type="entry name" value="BEN DOMAIN-CONTAINING PROTEIN 6"/>
    <property type="match status" value="1"/>
</dbReference>
<feature type="compositionally biased region" description="Basic and acidic residues" evidence="6">
    <location>
        <begin position="190"/>
        <end position="199"/>
    </location>
</feature>
<sequence>MSEKASNSTSSNIPKKCAKDASVDSSQCVVLMLAHPQDPELHSNLELAAMNAAKEYLGEENESKWKEDDRIELVALGPNGTVVPAEEILGIEWNMPAQVTRKLLQVVFDRNTLATHTLSGKTSPAFQHRPNEKEALDQSKIADVIHAVQKFMGCSERDVRIAITTKCADESKMLRKRLKRIRDAEEEEERQGREKEMAL</sequence>
<dbReference type="Gene3D" id="1.10.10.2590">
    <property type="entry name" value="BEN domain"/>
    <property type="match status" value="1"/>
</dbReference>
<evidence type="ECO:0000256" key="3">
    <source>
        <dbReference type="ARBA" id="ARBA00023015"/>
    </source>
</evidence>
<evidence type="ECO:0000256" key="5">
    <source>
        <dbReference type="ARBA" id="ARBA00023242"/>
    </source>
</evidence>
<feature type="domain" description="BEN" evidence="7">
    <location>
        <begin position="77"/>
        <end position="174"/>
    </location>
</feature>
<comment type="subcellular location">
    <subcellularLocation>
        <location evidence="1">Nucleus</location>
    </subcellularLocation>
</comment>
<dbReference type="Pfam" id="PF10523">
    <property type="entry name" value="BEN"/>
    <property type="match status" value="1"/>
</dbReference>
<name>A0A7R8UDI7_HERIL</name>
<dbReference type="Proteomes" id="UP000594454">
    <property type="component" value="Chromosome 1"/>
</dbReference>
<dbReference type="SMART" id="SM01025">
    <property type="entry name" value="BEN"/>
    <property type="match status" value="1"/>
</dbReference>
<dbReference type="InParanoid" id="A0A7R8UDI7"/>
<gene>
    <name evidence="8" type="ORF">HERILL_LOCUS2036</name>
</gene>
<dbReference type="GO" id="GO:0045746">
    <property type="term" value="P:negative regulation of Notch signaling pathway"/>
    <property type="evidence" value="ECO:0007669"/>
    <property type="project" value="InterPro"/>
</dbReference>